<dbReference type="InterPro" id="IPR032466">
    <property type="entry name" value="Metal_Hydrolase"/>
</dbReference>
<feature type="chain" id="PRO_5022747665" evidence="2">
    <location>
        <begin position="20"/>
        <end position="439"/>
    </location>
</feature>
<keyword evidence="2" id="KW-0732">Signal</keyword>
<reference evidence="4 5" key="1">
    <citation type="submission" date="2019-08" db="EMBL/GenBank/DDBJ databases">
        <authorList>
            <person name="Liang Q."/>
        </authorList>
    </citation>
    <scope>NUCLEOTIDE SEQUENCE [LARGE SCALE GENOMIC DNA]</scope>
    <source>
        <strain evidence="4 5">V1718</strain>
    </source>
</reference>
<dbReference type="AlphaFoldDB" id="A0A5B8XWQ0"/>
<gene>
    <name evidence="4" type="ORF">FRD01_19550</name>
</gene>
<evidence type="ECO:0000256" key="2">
    <source>
        <dbReference type="SAM" id="SignalP"/>
    </source>
</evidence>
<keyword evidence="4" id="KW-0378">Hydrolase</keyword>
<dbReference type="Pfam" id="PF07969">
    <property type="entry name" value="Amidohydro_3"/>
    <property type="match status" value="1"/>
</dbReference>
<sequence length="439" mass="46701">MRTLLLIIVLVLVASPAAAQVLIKNARIYDESGQLITTNILTGADGKIATIDTVILAPPGVKTIDCGECIVTPGLVEVGTPAGLVEVWSVAGTRDHTSGQTDAIRASFQAADGINPDSAVLPVIRSGGITSVLSVPAGGIISGQSAWLDLAVRPLVINPNLAMHANLGEYGSRDKAASRADVVLHLREVYEDLDFFLANQANFDQNRSRELGASRLDLLALQRTRQGMPVVIEAHRASDIEKAIELGKELGIEIVISGATEAWVVAEKLAQAKVPVIVNPIRDLPSKLDRIRAREDALGILEKAGVEIIISSFDVHRANTLRQIAGNAVAFGMTHAGAIRAVTTVPAAVFGMQGYGQIEVGARANLVVWSGDPLELKTSVRHIVVGGFEVENRSRQTDLLEKYRNLDRRAAPAKAPAQFETPSAEPTRGEGPRGAFSVE</sequence>
<dbReference type="PANTHER" id="PTHR43135">
    <property type="entry name" value="ALPHA-D-RIBOSE 1-METHYLPHOSPHONATE 5-TRIPHOSPHATE DIPHOSPHATASE"/>
    <property type="match status" value="1"/>
</dbReference>
<dbReference type="PANTHER" id="PTHR43135:SF3">
    <property type="entry name" value="ALPHA-D-RIBOSE 1-METHYLPHOSPHONATE 5-TRIPHOSPHATE DIPHOSPHATASE"/>
    <property type="match status" value="1"/>
</dbReference>
<evidence type="ECO:0000313" key="4">
    <source>
        <dbReference type="EMBL" id="QED29388.1"/>
    </source>
</evidence>
<dbReference type="InterPro" id="IPR013108">
    <property type="entry name" value="Amidohydro_3"/>
</dbReference>
<dbReference type="InterPro" id="IPR051781">
    <property type="entry name" value="Metallo-dep_Hydrolase"/>
</dbReference>
<evidence type="ECO:0000313" key="5">
    <source>
        <dbReference type="Proteomes" id="UP000321595"/>
    </source>
</evidence>
<protein>
    <submittedName>
        <fullName evidence="4">Amidohydrolase family protein</fullName>
    </submittedName>
</protein>
<dbReference type="RefSeq" id="WP_146962621.1">
    <property type="nucleotide sequence ID" value="NZ_CP042467.1"/>
</dbReference>
<dbReference type="Proteomes" id="UP000321595">
    <property type="component" value="Chromosome"/>
</dbReference>
<accession>A0A5B8XWQ0</accession>
<dbReference type="OrthoDB" id="9802793at2"/>
<dbReference type="GO" id="GO:0016810">
    <property type="term" value="F:hydrolase activity, acting on carbon-nitrogen (but not peptide) bonds"/>
    <property type="evidence" value="ECO:0007669"/>
    <property type="project" value="InterPro"/>
</dbReference>
<dbReference type="SUPFAM" id="SSF51556">
    <property type="entry name" value="Metallo-dependent hydrolases"/>
    <property type="match status" value="1"/>
</dbReference>
<dbReference type="SUPFAM" id="SSF51338">
    <property type="entry name" value="Composite domain of metallo-dependent hydrolases"/>
    <property type="match status" value="1"/>
</dbReference>
<proteinExistence type="predicted"/>
<keyword evidence="5" id="KW-1185">Reference proteome</keyword>
<dbReference type="InterPro" id="IPR011059">
    <property type="entry name" value="Metal-dep_hydrolase_composite"/>
</dbReference>
<dbReference type="Gene3D" id="3.20.20.140">
    <property type="entry name" value="Metal-dependent hydrolases"/>
    <property type="match status" value="2"/>
</dbReference>
<feature type="domain" description="Amidohydrolase 3" evidence="3">
    <location>
        <begin position="230"/>
        <end position="387"/>
    </location>
</feature>
<dbReference type="EMBL" id="CP042467">
    <property type="protein sequence ID" value="QED29388.1"/>
    <property type="molecule type" value="Genomic_DNA"/>
</dbReference>
<organism evidence="4 5">
    <name type="scientific">Microvenator marinus</name>
    <dbReference type="NCBI Taxonomy" id="2600177"/>
    <lineage>
        <taxon>Bacteria</taxon>
        <taxon>Deltaproteobacteria</taxon>
        <taxon>Bradymonadales</taxon>
        <taxon>Microvenatoraceae</taxon>
        <taxon>Microvenator</taxon>
    </lineage>
</organism>
<name>A0A5B8XWQ0_9DELT</name>
<feature type="signal peptide" evidence="2">
    <location>
        <begin position="1"/>
        <end position="19"/>
    </location>
</feature>
<evidence type="ECO:0000256" key="1">
    <source>
        <dbReference type="SAM" id="MobiDB-lite"/>
    </source>
</evidence>
<evidence type="ECO:0000259" key="3">
    <source>
        <dbReference type="Pfam" id="PF07969"/>
    </source>
</evidence>
<feature type="region of interest" description="Disordered" evidence="1">
    <location>
        <begin position="405"/>
        <end position="439"/>
    </location>
</feature>
<dbReference type="KEGG" id="bbae:FRD01_19550"/>